<proteinExistence type="predicted"/>
<protein>
    <submittedName>
        <fullName evidence="1">Uncharacterized protein</fullName>
    </submittedName>
</protein>
<accession>A0ABR6BK88</accession>
<gene>
    <name evidence="1" type="ORF">BC739_004519</name>
</gene>
<dbReference type="Proteomes" id="UP000517916">
    <property type="component" value="Unassembled WGS sequence"/>
</dbReference>
<reference evidence="1 2" key="1">
    <citation type="submission" date="2020-08" db="EMBL/GenBank/DDBJ databases">
        <title>Genomic Encyclopedia of Archaeal and Bacterial Type Strains, Phase II (KMG-II): from individual species to whole genera.</title>
        <authorList>
            <person name="Goeker M."/>
        </authorList>
    </citation>
    <scope>NUCLEOTIDE SEQUENCE [LARGE SCALE GENOMIC DNA]</scope>
    <source>
        <strain evidence="1 2">DSM 43850</strain>
    </source>
</reference>
<organism evidence="1 2">
    <name type="scientific">Kutzneria viridogrisea</name>
    <dbReference type="NCBI Taxonomy" id="47990"/>
    <lineage>
        <taxon>Bacteria</taxon>
        <taxon>Bacillati</taxon>
        <taxon>Actinomycetota</taxon>
        <taxon>Actinomycetes</taxon>
        <taxon>Pseudonocardiales</taxon>
        <taxon>Pseudonocardiaceae</taxon>
        <taxon>Kutzneria</taxon>
    </lineage>
</organism>
<evidence type="ECO:0000313" key="1">
    <source>
        <dbReference type="EMBL" id="MBA8927313.1"/>
    </source>
</evidence>
<sequence length="57" mass="6115">MTAPEATSLDELISDCADIPSSLHARTVPLPTPRDAAPWEVDEVCTAQVSDLDDYGQ</sequence>
<evidence type="ECO:0000313" key="2">
    <source>
        <dbReference type="Proteomes" id="UP000517916"/>
    </source>
</evidence>
<dbReference type="EMBL" id="JACJID010000003">
    <property type="protein sequence ID" value="MBA8927313.1"/>
    <property type="molecule type" value="Genomic_DNA"/>
</dbReference>
<name>A0ABR6BK88_9PSEU</name>
<comment type="caution">
    <text evidence="1">The sequence shown here is derived from an EMBL/GenBank/DDBJ whole genome shotgun (WGS) entry which is preliminary data.</text>
</comment>
<keyword evidence="2" id="KW-1185">Reference proteome</keyword>
<dbReference type="RefSeq" id="WP_182838278.1">
    <property type="nucleotide sequence ID" value="NZ_BAAABQ010000057.1"/>
</dbReference>